<dbReference type="InterPro" id="IPR045573">
    <property type="entry name" value="Fut8_N_cat"/>
</dbReference>
<proteinExistence type="inferred from homology"/>
<dbReference type="PROSITE" id="PS51659">
    <property type="entry name" value="GT23"/>
    <property type="match status" value="1"/>
</dbReference>
<dbReference type="GO" id="GO:0046921">
    <property type="term" value="F:alpha-(1-&gt;6)-fucosyltransferase activity"/>
    <property type="evidence" value="ECO:0007669"/>
    <property type="project" value="TreeGrafter"/>
</dbReference>
<evidence type="ECO:0000256" key="2">
    <source>
        <dbReference type="ARBA" id="ARBA00022679"/>
    </source>
</evidence>
<dbReference type="GO" id="GO:0006487">
    <property type="term" value="P:protein N-linked glycosylation"/>
    <property type="evidence" value="ECO:0007669"/>
    <property type="project" value="TreeGrafter"/>
</dbReference>
<dbReference type="AlphaFoldDB" id="A0AAV2TX14"/>
<dbReference type="PANTHER" id="PTHR13132:SF29">
    <property type="entry name" value="ALPHA-(1,6)-FUCOSYLTRANSFERASE"/>
    <property type="match status" value="1"/>
</dbReference>
<sequence length="610" mass="68699">MVSAVLRLGCKSKGPIGVKTLATRRHLTRWTCLALTALILFAFLLITRYAIVTSGVGEMSFAPKPLNRYALQVRDSCGYSEITASGFGAQLERSLLSASDYHLPVFNKVSPAIGHEHELLRRRAARMAKEIWLVSQAEYPPPNSVVLSPSSKQKAEQVKYNMSNPFRKYLTTVALSLMAHLDRLGKADGVQIQRANQLNDLHCLVASRLLKLQNPPVCSKAKLLLVDLHPDKGLACQVHYFMFCLQLAYATGRTMLLRPKDHSFQNWWVENFEPFSDTCNETSFAGEGAVPDLDLPTFHSDIRVLYCRYELCYKSKQIPIAPPAVPSDMASMLQNLHGQPGAWFTGQLAQYVFRPRETLKKHVDEAKALFGIEAPGRPAIVGVHVRRTDKITWGEGGRHPFKNYMTHVSRYFDLLEEQRRTQVVTEEAVESNDTRWYENATTGPRTMFIATDDPTVFEEAKTYSSRFTILGSQERASSAAVEKRKGELSRRNAVADIFILSQTDFIVCTLSSHVCRLAYELMQTRHQVLGDASSRVHSLDTDYFYDQGQPNSCRMYLDDEVIGLSRGQIVGVWSGNVNAGRETAAYRNKTYFMNPIYKCEPLILKANMST</sequence>
<evidence type="ECO:0000313" key="6">
    <source>
        <dbReference type="EMBL" id="CAL5141428.1"/>
    </source>
</evidence>
<comment type="similarity">
    <text evidence="3">Belongs to the glycosyltransferase 23 family.</text>
</comment>
<evidence type="ECO:0000256" key="1">
    <source>
        <dbReference type="ARBA" id="ARBA00022676"/>
    </source>
</evidence>
<keyword evidence="1 3" id="KW-0328">Glycosyltransferase</keyword>
<dbReference type="Proteomes" id="UP001497525">
    <property type="component" value="Unassembled WGS sequence"/>
</dbReference>
<organism evidence="6 7">
    <name type="scientific">Calicophoron daubneyi</name>
    <name type="common">Rumen fluke</name>
    <name type="synonym">Paramphistomum daubneyi</name>
    <dbReference type="NCBI Taxonomy" id="300641"/>
    <lineage>
        <taxon>Eukaryota</taxon>
        <taxon>Metazoa</taxon>
        <taxon>Spiralia</taxon>
        <taxon>Lophotrochozoa</taxon>
        <taxon>Platyhelminthes</taxon>
        <taxon>Trematoda</taxon>
        <taxon>Digenea</taxon>
        <taxon>Plagiorchiida</taxon>
        <taxon>Pronocephalata</taxon>
        <taxon>Paramphistomoidea</taxon>
        <taxon>Paramphistomidae</taxon>
        <taxon>Calicophoron</taxon>
    </lineage>
</organism>
<keyword evidence="4" id="KW-1133">Transmembrane helix</keyword>
<evidence type="ECO:0000256" key="3">
    <source>
        <dbReference type="PROSITE-ProRule" id="PRU00992"/>
    </source>
</evidence>
<dbReference type="PANTHER" id="PTHR13132">
    <property type="entry name" value="ALPHA- 1,6 -FUCOSYLTRANSFERASE"/>
    <property type="match status" value="1"/>
</dbReference>
<dbReference type="CDD" id="cd11300">
    <property type="entry name" value="Fut8_like"/>
    <property type="match status" value="1"/>
</dbReference>
<dbReference type="InterPro" id="IPR027350">
    <property type="entry name" value="GT23_dom"/>
</dbReference>
<comment type="caution">
    <text evidence="6">The sequence shown here is derived from an EMBL/GenBank/DDBJ whole genome shotgun (WGS) entry which is preliminary data.</text>
</comment>
<keyword evidence="4" id="KW-0812">Transmembrane</keyword>
<feature type="region of interest" description="Important for donor substrate binding" evidence="3">
    <location>
        <begin position="386"/>
        <end position="387"/>
    </location>
</feature>
<protein>
    <recommendedName>
        <fullName evidence="5">GT23 domain-containing protein</fullName>
    </recommendedName>
</protein>
<dbReference type="Pfam" id="PF19745">
    <property type="entry name" value="FUT8_N_cat"/>
    <property type="match status" value="1"/>
</dbReference>
<feature type="transmembrane region" description="Helical" evidence="4">
    <location>
        <begin position="30"/>
        <end position="51"/>
    </location>
</feature>
<dbReference type="EMBL" id="CAXLJL010000867">
    <property type="protein sequence ID" value="CAL5141428.1"/>
    <property type="molecule type" value="Genomic_DNA"/>
</dbReference>
<gene>
    <name evidence="6" type="ORF">CDAUBV1_LOCUS16670</name>
</gene>
<keyword evidence="2 3" id="KW-0808">Transferase</keyword>
<keyword evidence="4" id="KW-0472">Membrane</keyword>
<evidence type="ECO:0000313" key="7">
    <source>
        <dbReference type="Proteomes" id="UP001497525"/>
    </source>
</evidence>
<dbReference type="Gene3D" id="3.40.50.11350">
    <property type="match status" value="1"/>
</dbReference>
<accession>A0AAV2TX14</accession>
<reference evidence="6" key="1">
    <citation type="submission" date="2024-06" db="EMBL/GenBank/DDBJ databases">
        <authorList>
            <person name="Liu X."/>
            <person name="Lenzi L."/>
            <person name="Haldenby T S."/>
            <person name="Uol C."/>
        </authorList>
    </citation>
    <scope>NUCLEOTIDE SEQUENCE</scope>
</reference>
<evidence type="ECO:0000256" key="4">
    <source>
        <dbReference type="SAM" id="Phobius"/>
    </source>
</evidence>
<feature type="domain" description="GT23" evidence="5">
    <location>
        <begin position="220"/>
        <end position="539"/>
    </location>
</feature>
<name>A0AAV2TX14_CALDB</name>
<evidence type="ECO:0000259" key="5">
    <source>
        <dbReference type="PROSITE" id="PS51659"/>
    </source>
</evidence>